<sequence length="160" mass="17975">MFNKAIRKISIALNTIVEDNERKSMLGGEERAKVERTVLGKMRDVSRQTLEEDASASATVAMRKLDESTRRMPQELANDNDIMQYAVKGSDDQWSKALKDREVKADGPSTFQIQTPTKRSIYEEDQKDAEGATERRSGPGGKRSSKKHKSSSRKKKAKNA</sequence>
<proteinExistence type="predicted"/>
<dbReference type="Pfam" id="PF13725">
    <property type="entry name" value="tRNA_bind_2"/>
    <property type="match status" value="1"/>
</dbReference>
<evidence type="ECO:0000259" key="2">
    <source>
        <dbReference type="Pfam" id="PF13725"/>
    </source>
</evidence>
<accession>A0A7S1VCJ4</accession>
<feature type="compositionally biased region" description="Basic and acidic residues" evidence="1">
    <location>
        <begin position="120"/>
        <end position="137"/>
    </location>
</feature>
<dbReference type="AlphaFoldDB" id="A0A7S1VCJ4"/>
<feature type="domain" description="Possible tRNA binding" evidence="2">
    <location>
        <begin position="1"/>
        <end position="97"/>
    </location>
</feature>
<evidence type="ECO:0000256" key="1">
    <source>
        <dbReference type="SAM" id="MobiDB-lite"/>
    </source>
</evidence>
<name>A0A7S1VCJ4_9STRA</name>
<feature type="compositionally biased region" description="Polar residues" evidence="1">
    <location>
        <begin position="109"/>
        <end position="118"/>
    </location>
</feature>
<dbReference type="InterPro" id="IPR027992">
    <property type="entry name" value="tRNA_bind_dom"/>
</dbReference>
<evidence type="ECO:0000313" key="3">
    <source>
        <dbReference type="EMBL" id="CAD9293599.1"/>
    </source>
</evidence>
<feature type="compositionally biased region" description="Basic residues" evidence="1">
    <location>
        <begin position="143"/>
        <end position="160"/>
    </location>
</feature>
<gene>
    <name evidence="3" type="ORF">GOCE00092_LOCUS18122</name>
</gene>
<reference evidence="3" key="1">
    <citation type="submission" date="2021-01" db="EMBL/GenBank/DDBJ databases">
        <authorList>
            <person name="Corre E."/>
            <person name="Pelletier E."/>
            <person name="Niang G."/>
            <person name="Scheremetjew M."/>
            <person name="Finn R."/>
            <person name="Kale V."/>
            <person name="Holt S."/>
            <person name="Cochrane G."/>
            <person name="Meng A."/>
            <person name="Brown T."/>
            <person name="Cohen L."/>
        </authorList>
    </citation>
    <scope>NUCLEOTIDE SEQUENCE</scope>
    <source>
        <strain evidence="3">CCMP 410</strain>
    </source>
</reference>
<dbReference type="EMBL" id="HBGK01035084">
    <property type="protein sequence ID" value="CAD9293599.1"/>
    <property type="molecule type" value="Transcribed_RNA"/>
</dbReference>
<feature type="region of interest" description="Disordered" evidence="1">
    <location>
        <begin position="100"/>
        <end position="160"/>
    </location>
</feature>
<organism evidence="3">
    <name type="scientific">Grammatophora oceanica</name>
    <dbReference type="NCBI Taxonomy" id="210454"/>
    <lineage>
        <taxon>Eukaryota</taxon>
        <taxon>Sar</taxon>
        <taxon>Stramenopiles</taxon>
        <taxon>Ochrophyta</taxon>
        <taxon>Bacillariophyta</taxon>
        <taxon>Fragilariophyceae</taxon>
        <taxon>Fragilariophycidae</taxon>
        <taxon>Rhabdonematales</taxon>
        <taxon>Grammatophoraceae</taxon>
        <taxon>Grammatophora</taxon>
    </lineage>
</organism>
<protein>
    <recommendedName>
        <fullName evidence="2">Possible tRNA binding domain-containing protein</fullName>
    </recommendedName>
</protein>